<evidence type="ECO:0000256" key="1">
    <source>
        <dbReference type="SAM" id="MobiDB-lite"/>
    </source>
</evidence>
<protein>
    <submittedName>
        <fullName evidence="2">Uncharacterized protein</fullName>
    </submittedName>
</protein>
<evidence type="ECO:0000313" key="2">
    <source>
        <dbReference type="EMBL" id="GIX88817.1"/>
    </source>
</evidence>
<accession>A0AAV4NVB1</accession>
<feature type="region of interest" description="Disordered" evidence="1">
    <location>
        <begin position="78"/>
        <end position="107"/>
    </location>
</feature>
<proteinExistence type="predicted"/>
<evidence type="ECO:0000313" key="3">
    <source>
        <dbReference type="Proteomes" id="UP001054945"/>
    </source>
</evidence>
<name>A0AAV4NVB1_CAEEX</name>
<reference evidence="2 3" key="1">
    <citation type="submission" date="2021-06" db="EMBL/GenBank/DDBJ databases">
        <title>Caerostris extrusa draft genome.</title>
        <authorList>
            <person name="Kono N."/>
            <person name="Arakawa K."/>
        </authorList>
    </citation>
    <scope>NUCLEOTIDE SEQUENCE [LARGE SCALE GENOMIC DNA]</scope>
</reference>
<organism evidence="2 3">
    <name type="scientific">Caerostris extrusa</name>
    <name type="common">Bark spider</name>
    <name type="synonym">Caerostris bankana</name>
    <dbReference type="NCBI Taxonomy" id="172846"/>
    <lineage>
        <taxon>Eukaryota</taxon>
        <taxon>Metazoa</taxon>
        <taxon>Ecdysozoa</taxon>
        <taxon>Arthropoda</taxon>
        <taxon>Chelicerata</taxon>
        <taxon>Arachnida</taxon>
        <taxon>Araneae</taxon>
        <taxon>Araneomorphae</taxon>
        <taxon>Entelegynae</taxon>
        <taxon>Araneoidea</taxon>
        <taxon>Araneidae</taxon>
        <taxon>Caerostris</taxon>
    </lineage>
</organism>
<keyword evidence="3" id="KW-1185">Reference proteome</keyword>
<dbReference type="Proteomes" id="UP001054945">
    <property type="component" value="Unassembled WGS sequence"/>
</dbReference>
<dbReference type="AlphaFoldDB" id="A0AAV4NVB1"/>
<sequence>MGRLGRLKIENIFELDNKLKKFHPVLRSLQQISLIFPPKKTNCGFILLNNSFSPMQSKISRLNEALAIGDPMHRDWRGRSCNRGTIRMDSSPQERKKIEKKKRKEKSEIKLAKEISGAMPSLLHFVQEQ</sequence>
<dbReference type="EMBL" id="BPLR01021362">
    <property type="protein sequence ID" value="GIX88817.1"/>
    <property type="molecule type" value="Genomic_DNA"/>
</dbReference>
<comment type="caution">
    <text evidence="2">The sequence shown here is derived from an EMBL/GenBank/DDBJ whole genome shotgun (WGS) entry which is preliminary data.</text>
</comment>
<gene>
    <name evidence="2" type="ORF">CEXT_265021</name>
</gene>